<feature type="compositionally biased region" description="Basic and acidic residues" evidence="18">
    <location>
        <begin position="1"/>
        <end position="14"/>
    </location>
</feature>
<comment type="similarity">
    <text evidence="4 17">Belongs to the CDP-alcohol phosphatidyltransferase class-I family.</text>
</comment>
<dbReference type="InterPro" id="IPR050324">
    <property type="entry name" value="CDP-alcohol_PTase-I"/>
</dbReference>
<evidence type="ECO:0000256" key="8">
    <source>
        <dbReference type="ARBA" id="ARBA00022679"/>
    </source>
</evidence>
<evidence type="ECO:0000256" key="15">
    <source>
        <dbReference type="ARBA" id="ARBA00033018"/>
    </source>
</evidence>
<comment type="subcellular location">
    <subcellularLocation>
        <location evidence="2">Membrane</location>
        <topology evidence="2">Multi-pass membrane protein</topology>
    </subcellularLocation>
</comment>
<evidence type="ECO:0000256" key="14">
    <source>
        <dbReference type="ARBA" id="ARBA00023264"/>
    </source>
</evidence>
<evidence type="ECO:0000256" key="18">
    <source>
        <dbReference type="SAM" id="MobiDB-lite"/>
    </source>
</evidence>
<comment type="function">
    <text evidence="1">This protein catalyzes the committed step to the synthesis of the acidic phospholipids.</text>
</comment>
<dbReference type="Pfam" id="PF01066">
    <property type="entry name" value="CDP-OH_P_transf"/>
    <property type="match status" value="1"/>
</dbReference>
<evidence type="ECO:0000313" key="21">
    <source>
        <dbReference type="Proteomes" id="UP000322025"/>
    </source>
</evidence>
<feature type="region of interest" description="Disordered" evidence="18">
    <location>
        <begin position="1"/>
        <end position="29"/>
    </location>
</feature>
<gene>
    <name evidence="20" type="ORF">FNY66_09060</name>
</gene>
<keyword evidence="21" id="KW-1185">Reference proteome</keyword>
<proteinExistence type="inferred from homology"/>
<evidence type="ECO:0000256" key="6">
    <source>
        <dbReference type="ARBA" id="ARBA00014944"/>
    </source>
</evidence>
<comment type="catalytic activity">
    <reaction evidence="16">
        <text>a CDP-1,2-diacyl-sn-glycerol + sn-glycerol 3-phosphate = a 1,2-diacyl-sn-glycero-3-phospho-(1'-sn-glycero-3'-phosphate) + CMP + H(+)</text>
        <dbReference type="Rhea" id="RHEA:12593"/>
        <dbReference type="ChEBI" id="CHEBI:15378"/>
        <dbReference type="ChEBI" id="CHEBI:57597"/>
        <dbReference type="ChEBI" id="CHEBI:58332"/>
        <dbReference type="ChEBI" id="CHEBI:60110"/>
        <dbReference type="ChEBI" id="CHEBI:60377"/>
        <dbReference type="EC" id="2.7.8.5"/>
    </reaction>
</comment>
<evidence type="ECO:0000256" key="1">
    <source>
        <dbReference type="ARBA" id="ARBA00003973"/>
    </source>
</evidence>
<reference evidence="20" key="1">
    <citation type="submission" date="2019-07" db="EMBL/GenBank/DDBJ databases">
        <authorList>
            <person name="Wongkuna S."/>
            <person name="Scaria J."/>
        </authorList>
    </citation>
    <scope>NUCLEOTIDE SEQUENCE [LARGE SCALE GENOMIC DNA]</scope>
    <source>
        <strain evidence="20">SW178</strain>
    </source>
</reference>
<accession>A0A5M9HX76</accession>
<dbReference type="EC" id="2.7.8.5" evidence="5"/>
<keyword evidence="13" id="KW-0594">Phospholipid biosynthesis</keyword>
<evidence type="ECO:0000256" key="2">
    <source>
        <dbReference type="ARBA" id="ARBA00004141"/>
    </source>
</evidence>
<dbReference type="PANTHER" id="PTHR14269:SF62">
    <property type="entry name" value="CDP-DIACYLGLYCEROL--GLYCEROL-3-PHOSPHATE 3-PHOSPHATIDYLTRANSFERASE 1, CHLOROPLASTIC"/>
    <property type="match status" value="1"/>
</dbReference>
<dbReference type="PROSITE" id="PS00379">
    <property type="entry name" value="CDP_ALCOHOL_P_TRANSF"/>
    <property type="match status" value="1"/>
</dbReference>
<evidence type="ECO:0000256" key="12">
    <source>
        <dbReference type="ARBA" id="ARBA00023136"/>
    </source>
</evidence>
<dbReference type="GO" id="GO:0008444">
    <property type="term" value="F:CDP-diacylglycerol-glycerol-3-phosphate 3-phosphatidyltransferase activity"/>
    <property type="evidence" value="ECO:0007669"/>
    <property type="project" value="UniProtKB-EC"/>
</dbReference>
<evidence type="ECO:0000256" key="3">
    <source>
        <dbReference type="ARBA" id="ARBA00005042"/>
    </source>
</evidence>
<evidence type="ECO:0000256" key="9">
    <source>
        <dbReference type="ARBA" id="ARBA00022692"/>
    </source>
</evidence>
<dbReference type="InterPro" id="IPR004570">
    <property type="entry name" value="Phosphatidylglycerol_P_synth"/>
</dbReference>
<evidence type="ECO:0000256" key="16">
    <source>
        <dbReference type="ARBA" id="ARBA00048586"/>
    </source>
</evidence>
<comment type="pathway">
    <text evidence="3">Phospholipid metabolism; phosphatidylglycerol biosynthesis; phosphatidylglycerol from CDP-diacylglycerol: step 1/2.</text>
</comment>
<keyword evidence="12 19" id="KW-0472">Membrane</keyword>
<feature type="transmembrane region" description="Helical" evidence="19">
    <location>
        <begin position="35"/>
        <end position="57"/>
    </location>
</feature>
<feature type="transmembrane region" description="Helical" evidence="19">
    <location>
        <begin position="63"/>
        <end position="83"/>
    </location>
</feature>
<dbReference type="Gene3D" id="1.20.120.1760">
    <property type="match status" value="1"/>
</dbReference>
<keyword evidence="8 17" id="KW-0808">Transferase</keyword>
<dbReference type="GO" id="GO:0006655">
    <property type="term" value="P:phosphatidylglycerol biosynthetic process"/>
    <property type="evidence" value="ECO:0007669"/>
    <property type="project" value="UniProtKB-UniPathway"/>
</dbReference>
<keyword evidence="14" id="KW-1208">Phospholipid metabolism</keyword>
<evidence type="ECO:0000256" key="10">
    <source>
        <dbReference type="ARBA" id="ARBA00022989"/>
    </source>
</evidence>
<dbReference type="OrthoDB" id="9796672at2"/>
<dbReference type="GO" id="GO:0016020">
    <property type="term" value="C:membrane"/>
    <property type="evidence" value="ECO:0007669"/>
    <property type="project" value="UniProtKB-SubCell"/>
</dbReference>
<dbReference type="RefSeq" id="WP_150310893.1">
    <property type="nucleotide sequence ID" value="NZ_VMSO01000010.1"/>
</dbReference>
<dbReference type="Proteomes" id="UP000322025">
    <property type="component" value="Unassembled WGS sequence"/>
</dbReference>
<protein>
    <recommendedName>
        <fullName evidence="6">CDP-diacylglycerol--glycerol-3-phosphate 3-phosphatidyltransferase</fullName>
        <ecNumber evidence="5">2.7.8.5</ecNumber>
    </recommendedName>
    <alternativeName>
        <fullName evidence="15">Phosphatidylglycerophosphate synthase</fullName>
    </alternativeName>
</protein>
<feature type="transmembrane region" description="Helical" evidence="19">
    <location>
        <begin position="181"/>
        <end position="198"/>
    </location>
</feature>
<organism evidence="20 21">
    <name type="scientific">Mediterraneibacter catenae</name>
    <dbReference type="NCBI Taxonomy" id="2594882"/>
    <lineage>
        <taxon>Bacteria</taxon>
        <taxon>Bacillati</taxon>
        <taxon>Bacillota</taxon>
        <taxon>Clostridia</taxon>
        <taxon>Lachnospirales</taxon>
        <taxon>Lachnospiraceae</taxon>
        <taxon>Mediterraneibacter</taxon>
    </lineage>
</organism>
<evidence type="ECO:0000256" key="5">
    <source>
        <dbReference type="ARBA" id="ARBA00013170"/>
    </source>
</evidence>
<dbReference type="AlphaFoldDB" id="A0A5M9HX76"/>
<name>A0A5M9HX76_9FIRM</name>
<dbReference type="EMBL" id="VMSO01000010">
    <property type="protein sequence ID" value="KAA8501247.1"/>
    <property type="molecule type" value="Genomic_DNA"/>
</dbReference>
<evidence type="ECO:0000313" key="20">
    <source>
        <dbReference type="EMBL" id="KAA8501247.1"/>
    </source>
</evidence>
<sequence>MKTESENIKSENIKPDSTGPESAKPGNAGSSQNKILTIPNLLSLFRLCLIPVFMWLYCVEKNYLWTGIILIISGLTDTVDGFVARHFNMISDLGKILDPVADKLTQAAMLFCLLTRFPLMIVPLGLMVFKEFFMGVTGLLVIQKTGKVFGADWHGKVNTWLLYAMMILHVFWYNIPDVVSKVLIGVCVIMMLISLVLYGRHNMKALKDTGTER</sequence>
<dbReference type="InterPro" id="IPR048254">
    <property type="entry name" value="CDP_ALCOHOL_P_TRANSF_CS"/>
</dbReference>
<keyword evidence="10 19" id="KW-1133">Transmembrane helix</keyword>
<dbReference type="PANTHER" id="PTHR14269">
    <property type="entry name" value="CDP-DIACYLGLYCEROL--GLYCEROL-3-PHOSPHATE 3-PHOSPHATIDYLTRANSFERASE-RELATED"/>
    <property type="match status" value="1"/>
</dbReference>
<evidence type="ECO:0000256" key="17">
    <source>
        <dbReference type="RuleBase" id="RU003750"/>
    </source>
</evidence>
<keyword evidence="7" id="KW-0444">Lipid biosynthesis</keyword>
<feature type="transmembrane region" description="Helical" evidence="19">
    <location>
        <begin position="157"/>
        <end position="175"/>
    </location>
</feature>
<dbReference type="InterPro" id="IPR000462">
    <property type="entry name" value="CDP-OH_P_trans"/>
</dbReference>
<dbReference type="PIRSF" id="PIRSF000847">
    <property type="entry name" value="Phos_ph_gly_syn"/>
    <property type="match status" value="1"/>
</dbReference>
<evidence type="ECO:0000256" key="11">
    <source>
        <dbReference type="ARBA" id="ARBA00023098"/>
    </source>
</evidence>
<evidence type="ECO:0000256" key="4">
    <source>
        <dbReference type="ARBA" id="ARBA00010441"/>
    </source>
</evidence>
<keyword evidence="9 19" id="KW-0812">Transmembrane</keyword>
<evidence type="ECO:0000256" key="13">
    <source>
        <dbReference type="ARBA" id="ARBA00023209"/>
    </source>
</evidence>
<keyword evidence="11" id="KW-0443">Lipid metabolism</keyword>
<dbReference type="InterPro" id="IPR043130">
    <property type="entry name" value="CDP-OH_PTrfase_TM_dom"/>
</dbReference>
<evidence type="ECO:0000256" key="19">
    <source>
        <dbReference type="SAM" id="Phobius"/>
    </source>
</evidence>
<dbReference type="UniPathway" id="UPA00084">
    <property type="reaction ID" value="UER00503"/>
</dbReference>
<evidence type="ECO:0000256" key="7">
    <source>
        <dbReference type="ARBA" id="ARBA00022516"/>
    </source>
</evidence>
<comment type="caution">
    <text evidence="20">The sequence shown here is derived from an EMBL/GenBank/DDBJ whole genome shotgun (WGS) entry which is preliminary data.</text>
</comment>